<dbReference type="Pfam" id="PF24681">
    <property type="entry name" value="Kelch_KLHDC2_KLHL20_DRC7"/>
    <property type="match status" value="1"/>
</dbReference>
<evidence type="ECO:0000313" key="6">
    <source>
        <dbReference type="Proteomes" id="UP001159427"/>
    </source>
</evidence>
<gene>
    <name evidence="5" type="ORF">PEVE_00007502</name>
</gene>
<evidence type="ECO:0000313" key="5">
    <source>
        <dbReference type="EMBL" id="CAH3014836.1"/>
    </source>
</evidence>
<sequence>MASCDVKTVVPFPSSQIPDPRSGHRCATDDGNIYVFGGYSPHFADNLFRELWRFNIATKTWHFLETTGPFPNEVASSCVVLHRGNLIVFGGSGVPFGLCNSKKLHICFLKKRHWFDLSERYSEKAESDGEDISPIAGYGQSMVLSCDKDLYVFGGTTGLEFNSYLYRYSLVKHTWDYLRCENPPIPRYRHESVCDHERFYVIGGGMTSRDPEEFFQLDKIQSFCFGSKRWDDHVCYPCKTHGFPKRRRCHGCVIFNSIVYICGGYDGVNIFDDIWSLNLSTFQWKKLPQVLPYPVYFHSATVTPSGCMYVFGGVKTLNSNDDTRSNDIFKLWLTLPSLAERSWEAVTDCFQNKIITIPDVIHLGIPQHFLERLK</sequence>
<keyword evidence="1" id="KW-0880">Kelch repeat</keyword>
<dbReference type="InterPro" id="IPR052125">
    <property type="entry name" value="KLHDC10"/>
</dbReference>
<dbReference type="SUPFAM" id="SSF117281">
    <property type="entry name" value="Kelch motif"/>
    <property type="match status" value="1"/>
</dbReference>
<dbReference type="SUPFAM" id="SSF50965">
    <property type="entry name" value="Galactose oxidase, central domain"/>
    <property type="match status" value="1"/>
</dbReference>
<dbReference type="Pfam" id="PF01344">
    <property type="entry name" value="Kelch_1"/>
    <property type="match status" value="1"/>
</dbReference>
<reference evidence="5 6" key="1">
    <citation type="submission" date="2022-05" db="EMBL/GenBank/DDBJ databases">
        <authorList>
            <consortium name="Genoscope - CEA"/>
            <person name="William W."/>
        </authorList>
    </citation>
    <scope>NUCLEOTIDE SEQUENCE [LARGE SCALE GENOMIC DNA]</scope>
</reference>
<protein>
    <recommendedName>
        <fullName evidence="4">Kelch domain-containing protein 10</fullName>
    </recommendedName>
</protein>
<dbReference type="SMART" id="SM00612">
    <property type="entry name" value="Kelch"/>
    <property type="match status" value="2"/>
</dbReference>
<dbReference type="InterPro" id="IPR015915">
    <property type="entry name" value="Kelch-typ_b-propeller"/>
</dbReference>
<evidence type="ECO:0000256" key="2">
    <source>
        <dbReference type="ARBA" id="ARBA00022737"/>
    </source>
</evidence>
<proteinExistence type="inferred from homology"/>
<evidence type="ECO:0000256" key="3">
    <source>
        <dbReference type="ARBA" id="ARBA00038487"/>
    </source>
</evidence>
<dbReference type="EMBL" id="CALNXI010000015">
    <property type="protein sequence ID" value="CAH3014836.1"/>
    <property type="molecule type" value="Genomic_DNA"/>
</dbReference>
<keyword evidence="6" id="KW-1185">Reference proteome</keyword>
<dbReference type="PANTHER" id="PTHR46428">
    <property type="entry name" value="KELCH DOMAIN-CONTAINING PROTEIN 10"/>
    <property type="match status" value="1"/>
</dbReference>
<evidence type="ECO:0000256" key="4">
    <source>
        <dbReference type="ARBA" id="ARBA00041041"/>
    </source>
</evidence>
<comment type="caution">
    <text evidence="5">The sequence shown here is derived from an EMBL/GenBank/DDBJ whole genome shotgun (WGS) entry which is preliminary data.</text>
</comment>
<dbReference type="Gene3D" id="2.120.10.80">
    <property type="entry name" value="Kelch-type beta propeller"/>
    <property type="match status" value="2"/>
</dbReference>
<dbReference type="PANTHER" id="PTHR46428:SF1">
    <property type="entry name" value="KELCH DOMAIN-CONTAINING PROTEIN 10"/>
    <property type="match status" value="1"/>
</dbReference>
<accession>A0ABN8LGS0</accession>
<comment type="similarity">
    <text evidence="3">Belongs to the KLHDC10 family.</text>
</comment>
<dbReference type="InterPro" id="IPR011043">
    <property type="entry name" value="Gal_Oxase/kelch_b-propeller"/>
</dbReference>
<name>A0ABN8LGS0_9CNID</name>
<organism evidence="5 6">
    <name type="scientific">Porites evermanni</name>
    <dbReference type="NCBI Taxonomy" id="104178"/>
    <lineage>
        <taxon>Eukaryota</taxon>
        <taxon>Metazoa</taxon>
        <taxon>Cnidaria</taxon>
        <taxon>Anthozoa</taxon>
        <taxon>Hexacorallia</taxon>
        <taxon>Scleractinia</taxon>
        <taxon>Fungiina</taxon>
        <taxon>Poritidae</taxon>
        <taxon>Porites</taxon>
    </lineage>
</organism>
<dbReference type="InterPro" id="IPR006652">
    <property type="entry name" value="Kelch_1"/>
</dbReference>
<evidence type="ECO:0000256" key="1">
    <source>
        <dbReference type="ARBA" id="ARBA00022441"/>
    </source>
</evidence>
<dbReference type="Proteomes" id="UP001159427">
    <property type="component" value="Unassembled WGS sequence"/>
</dbReference>
<keyword evidence="2" id="KW-0677">Repeat</keyword>